<comment type="caution">
    <text evidence="1">The sequence shown here is derived from an EMBL/GenBank/DDBJ whole genome shotgun (WGS) entry which is preliminary data.</text>
</comment>
<accession>A0ABV0TDQ9</accession>
<keyword evidence="2" id="KW-1185">Reference proteome</keyword>
<name>A0ABV0TDQ9_9TELE</name>
<evidence type="ECO:0008006" key="3">
    <source>
        <dbReference type="Google" id="ProtNLM"/>
    </source>
</evidence>
<sequence>MCKCLLFLPIESTPGSVLLCSLCVSALFSLTPIRSWHMAAHTGPSSAGGFFLLEGSFSTPLSLHACLVWGIAAGSTPVTVHCFYMLIREEGMLQVADWMQSAGFPWTEKLFIQFE</sequence>
<proteinExistence type="predicted"/>
<dbReference type="EMBL" id="JAHRIQ010025648">
    <property type="protein sequence ID" value="MEQ2229793.1"/>
    <property type="molecule type" value="Genomic_DNA"/>
</dbReference>
<organism evidence="1 2">
    <name type="scientific">Ilyodon furcidens</name>
    <name type="common">goldbreast splitfin</name>
    <dbReference type="NCBI Taxonomy" id="33524"/>
    <lineage>
        <taxon>Eukaryota</taxon>
        <taxon>Metazoa</taxon>
        <taxon>Chordata</taxon>
        <taxon>Craniata</taxon>
        <taxon>Vertebrata</taxon>
        <taxon>Euteleostomi</taxon>
        <taxon>Actinopterygii</taxon>
        <taxon>Neopterygii</taxon>
        <taxon>Teleostei</taxon>
        <taxon>Neoteleostei</taxon>
        <taxon>Acanthomorphata</taxon>
        <taxon>Ovalentaria</taxon>
        <taxon>Atherinomorphae</taxon>
        <taxon>Cyprinodontiformes</taxon>
        <taxon>Goodeidae</taxon>
        <taxon>Ilyodon</taxon>
    </lineage>
</organism>
<reference evidence="1 2" key="1">
    <citation type="submission" date="2021-06" db="EMBL/GenBank/DDBJ databases">
        <authorList>
            <person name="Palmer J.M."/>
        </authorList>
    </citation>
    <scope>NUCLEOTIDE SEQUENCE [LARGE SCALE GENOMIC DNA]</scope>
    <source>
        <strain evidence="2">if_2019</strain>
        <tissue evidence="1">Muscle</tissue>
    </source>
</reference>
<protein>
    <recommendedName>
        <fullName evidence="3">Secreted protein</fullName>
    </recommendedName>
</protein>
<evidence type="ECO:0000313" key="1">
    <source>
        <dbReference type="EMBL" id="MEQ2229793.1"/>
    </source>
</evidence>
<evidence type="ECO:0000313" key="2">
    <source>
        <dbReference type="Proteomes" id="UP001482620"/>
    </source>
</evidence>
<dbReference type="Proteomes" id="UP001482620">
    <property type="component" value="Unassembled WGS sequence"/>
</dbReference>
<gene>
    <name evidence="1" type="ORF">ILYODFUR_022457</name>
</gene>